<evidence type="ECO:0000256" key="4">
    <source>
        <dbReference type="SAM" id="SignalP"/>
    </source>
</evidence>
<evidence type="ECO:0000313" key="7">
    <source>
        <dbReference type="Proteomes" id="UP000269923"/>
    </source>
</evidence>
<proteinExistence type="predicted"/>
<name>A0A3P2A4G3_9NEIS</name>
<evidence type="ECO:0000313" key="6">
    <source>
        <dbReference type="EMBL" id="RRD90331.1"/>
    </source>
</evidence>
<evidence type="ECO:0000256" key="2">
    <source>
        <dbReference type="ARBA" id="ARBA00022837"/>
    </source>
</evidence>
<keyword evidence="1" id="KW-0479">Metal-binding</keyword>
<sequence>MVRKKKYFMLKPLALLLGIMGLAGYAAANTAATPAPAPADPTAGPFAQVPLHIIQTTNTSGVGVKPNVVLQIDNSYSMYASPEERSPDRNILTPPRLHTDSRLAITKRALRSIMKNPQYRDGINWQMITLWDKVVEEYRPPFPVGSSVWNRPPSKDWWQNYAQEFLDGKKPFGRPPAELDKLIEDFVATGYTPTTERYFDSIYLLQKALERDDAWRCQKSAVIIFSDGKPNVYSYFNDKVTLPAGLWRSQAAPMAKNRKSAQEPALSFYLHPANEHYMRINHDTNRGTDEPIIKFAWKEPFIYGHPNMYLFVRQSSDNNPPAWGLFSPYDSLQGVETYGYSFINKGTDSPQFGDYNQWTKRGYSLRFLAESVYLNDLRKARQRANPTKNGPLLKRTDPSGKSYDEPPFHKQNIETYTIAFGIDRTNEPLGYPYLQYAATGTSPDFQSRKVYDARNEESLNQAFDSILKDIASKSLFTPPASFAGISPTVSSDEATRKVPNMAATTHLSMKTGSSEIYFYEVLSSDQNGTNVNKNQHTTPSFGSRRVLINNGSTTTWLDQLSASNAFFGIPDNGKNANEWKLSMIPWIMRSKADVSLGSTNNALKYRDRVDIHDGGMRRNTRNMGDVVYSPILAYGPNENGRQKYLMTAANDGMVYLFRSNNSRSNPYDLKLNYIPAAMERENSDDTMAKHFKDIVHPEYVQNYQVAPHRFMINGGFVMRTMDKNGPQQIFMAGNMGQGGRGMYALNVGGPSRADGSKNVGIDAPESEWTTSVPLMETPKGNANREMGYTINAPQIGRVALNRSVVKDGDGKGTMTTDLLDLRYAIFVNSGVSNPFSRGDGTPGSDNTESALYVYSPFNNLNVGATPPQGQSNKNPHALQQGQLIGKISVPAGEGKGGLAQPTLVDINFDGAIDIVYAGDYSGGVYRFDLRGGDASTWTVKKIFQTESGQPITSAPAVFRTEQNKYIVIFGTGSDLYQKDLDDKNVQSMYGVYEDLTDFNPTVKRQGELVQQTITESHANIKGKDYNVRKLSDNSPDDPNIKGWYFSFPAGERVVVKPNVLLKSVLFSTRSYRVNRQGSANAAGTQPDLCVQTSSSETSEGESWVMQVKVDNGGNIPSGKDANEVYAYADFLGQYEKDADNKKYVRPDELFAGFRSEGGIVNMALLFGVNKDPNGVGGIQSSYTRDGDAGDNGIDPPPDAAGENAKGFDLCVAEDDNKLLYNNTGDSKGLSDNFVPIHANVCASAQKGIVRRLSWRELF</sequence>
<keyword evidence="4" id="KW-0732">Signal</keyword>
<keyword evidence="2" id="KW-0106">Calcium</keyword>
<evidence type="ECO:0000259" key="5">
    <source>
        <dbReference type="Pfam" id="PF05567"/>
    </source>
</evidence>
<dbReference type="GO" id="GO:0046872">
    <property type="term" value="F:metal ion binding"/>
    <property type="evidence" value="ECO:0007669"/>
    <property type="project" value="UniProtKB-KW"/>
</dbReference>
<dbReference type="Proteomes" id="UP000269923">
    <property type="component" value="Unassembled WGS sequence"/>
</dbReference>
<dbReference type="STRING" id="1121352.GCA_000620925_00741"/>
<dbReference type="InterPro" id="IPR008707">
    <property type="entry name" value="B-propeller_PilY1"/>
</dbReference>
<feature type="domain" description="PilY1 beta-propeller" evidence="5">
    <location>
        <begin position="879"/>
        <end position="1016"/>
    </location>
</feature>
<dbReference type="Pfam" id="PF05567">
    <property type="entry name" value="T4P_PilY1"/>
    <property type="match status" value="2"/>
</dbReference>
<gene>
    <name evidence="6" type="ORF">EII21_05250</name>
</gene>
<feature type="compositionally biased region" description="Basic and acidic residues" evidence="3">
    <location>
        <begin position="394"/>
        <end position="408"/>
    </location>
</feature>
<feature type="chain" id="PRO_5017939944" description="PilY1 beta-propeller domain-containing protein" evidence="4">
    <location>
        <begin position="29"/>
        <end position="1258"/>
    </location>
</feature>
<evidence type="ECO:0000256" key="3">
    <source>
        <dbReference type="SAM" id="MobiDB-lite"/>
    </source>
</evidence>
<dbReference type="AlphaFoldDB" id="A0A3P2A4G3"/>
<reference evidence="6 7" key="1">
    <citation type="submission" date="2018-11" db="EMBL/GenBank/DDBJ databases">
        <title>Genomes From Bacteria Associated with the Canine Oral Cavity: a Test Case for Automated Genome-Based Taxonomic Assignment.</title>
        <authorList>
            <person name="Coil D.A."/>
            <person name="Jospin G."/>
            <person name="Darling A.E."/>
            <person name="Wallis C."/>
            <person name="Davis I.J."/>
            <person name="Harris S."/>
            <person name="Eisen J.A."/>
            <person name="Holcombe L.J."/>
            <person name="O'Flynn C."/>
        </authorList>
    </citation>
    <scope>NUCLEOTIDE SEQUENCE [LARGE SCALE GENOMIC DNA]</scope>
    <source>
        <strain evidence="6 7">COT-280</strain>
    </source>
</reference>
<feature type="region of interest" description="Disordered" evidence="3">
    <location>
        <begin position="384"/>
        <end position="408"/>
    </location>
</feature>
<feature type="signal peptide" evidence="4">
    <location>
        <begin position="1"/>
        <end position="28"/>
    </location>
</feature>
<dbReference type="OrthoDB" id="7156875at2"/>
<dbReference type="RefSeq" id="WP_124794541.1">
    <property type="nucleotide sequence ID" value="NZ_RQYC01000006.1"/>
</dbReference>
<feature type="domain" description="PilY1 beta-propeller" evidence="5">
    <location>
        <begin position="639"/>
        <end position="810"/>
    </location>
</feature>
<accession>A0A3P2A4G3</accession>
<keyword evidence="7" id="KW-1185">Reference proteome</keyword>
<evidence type="ECO:0000256" key="1">
    <source>
        <dbReference type="ARBA" id="ARBA00022723"/>
    </source>
</evidence>
<comment type="caution">
    <text evidence="6">The sequence shown here is derived from an EMBL/GenBank/DDBJ whole genome shotgun (WGS) entry which is preliminary data.</text>
</comment>
<organism evidence="6 7">
    <name type="scientific">Conchiformibius steedae</name>
    <dbReference type="NCBI Taxonomy" id="153493"/>
    <lineage>
        <taxon>Bacteria</taxon>
        <taxon>Pseudomonadati</taxon>
        <taxon>Pseudomonadota</taxon>
        <taxon>Betaproteobacteria</taxon>
        <taxon>Neisseriales</taxon>
        <taxon>Neisseriaceae</taxon>
        <taxon>Conchiformibius</taxon>
    </lineage>
</organism>
<dbReference type="EMBL" id="RQYC01000006">
    <property type="protein sequence ID" value="RRD90331.1"/>
    <property type="molecule type" value="Genomic_DNA"/>
</dbReference>
<protein>
    <recommendedName>
        <fullName evidence="5">PilY1 beta-propeller domain-containing protein</fullName>
    </recommendedName>
</protein>